<dbReference type="Pfam" id="PF11041">
    <property type="entry name" value="Phage_Wedge1"/>
    <property type="match status" value="1"/>
</dbReference>
<dbReference type="HOGENOM" id="CLU_1145466_0_0_7"/>
<accession>E5Y1Y7</accession>
<dbReference type="RefSeq" id="WP_005024228.1">
    <property type="nucleotide sequence ID" value="NZ_KE150239.1"/>
</dbReference>
<reference evidence="1 2" key="1">
    <citation type="submission" date="2010-10" db="EMBL/GenBank/DDBJ databases">
        <authorList>
            <consortium name="The Broad Institute Genome Sequencing Platform"/>
            <person name="Ward D."/>
            <person name="Earl A."/>
            <person name="Feldgarden M."/>
            <person name="Young S.K."/>
            <person name="Gargeya S."/>
            <person name="Zeng Q."/>
            <person name="Alvarado L."/>
            <person name="Berlin A."/>
            <person name="Bochicchio J."/>
            <person name="Chapman S.B."/>
            <person name="Chen Z."/>
            <person name="Freedman E."/>
            <person name="Gellesch M."/>
            <person name="Goldberg J."/>
            <person name="Griggs A."/>
            <person name="Gujja S."/>
            <person name="Heilman E."/>
            <person name="Heiman D."/>
            <person name="Howarth C."/>
            <person name="Mehta T."/>
            <person name="Neiman D."/>
            <person name="Pearson M."/>
            <person name="Roberts A."/>
            <person name="Saif S."/>
            <person name="Shea T."/>
            <person name="Shenoy N."/>
            <person name="Sisk P."/>
            <person name="Stolte C."/>
            <person name="Sykes S."/>
            <person name="White J."/>
            <person name="Yandava C."/>
            <person name="Allen-Vercoe E."/>
            <person name="Sibley C."/>
            <person name="Ambrose C.E."/>
            <person name="Strauss J."/>
            <person name="Daigneault M."/>
            <person name="Haas B."/>
            <person name="Nusbaum C."/>
            <person name="Birren B."/>
        </authorList>
    </citation>
    <scope>NUCLEOTIDE SEQUENCE [LARGE SCALE GENOMIC DNA]</scope>
    <source>
        <strain evidence="1 2">3_1_6</strain>
    </source>
</reference>
<dbReference type="EMBL" id="ADCP02000002">
    <property type="protein sequence ID" value="EFV46014.1"/>
    <property type="molecule type" value="Genomic_DNA"/>
</dbReference>
<keyword evidence="2" id="KW-1185">Reference proteome</keyword>
<dbReference type="AlphaFoldDB" id="E5Y1Y7"/>
<comment type="caution">
    <text evidence="1">The sequence shown here is derived from an EMBL/GenBank/DDBJ whole genome shotgun (WGS) entry which is preliminary data.</text>
</comment>
<proteinExistence type="predicted"/>
<evidence type="ECO:0000313" key="2">
    <source>
        <dbReference type="Proteomes" id="UP000006034"/>
    </source>
</evidence>
<name>E5Y1Y7_BILW3</name>
<dbReference type="GeneID" id="78087015"/>
<dbReference type="STRING" id="563192.HMPREF0179_00196"/>
<organism evidence="1 2">
    <name type="scientific">Bilophila wadsworthia (strain 3_1_6)</name>
    <dbReference type="NCBI Taxonomy" id="563192"/>
    <lineage>
        <taxon>Bacteria</taxon>
        <taxon>Pseudomonadati</taxon>
        <taxon>Thermodesulfobacteriota</taxon>
        <taxon>Desulfovibrionia</taxon>
        <taxon>Desulfovibrionales</taxon>
        <taxon>Desulfovibrionaceae</taxon>
        <taxon>Bilophila</taxon>
    </lineage>
</organism>
<sequence length="242" mass="27061">MPVPSRLEVSFGQYTKSLIDEALAKLPSQFLTSCMLRQLVAVFVGEVQELYDAVLGMQRGRTLYAAEAANLDALGRIVGEERAPYQYSDSHWFAFDRMGQAWDSTPWWCRDAPLVEYIPAEDPVYRTNILTRIIANHTLVASVPELDGLIRLVAGNSVSFEKTGPMQVRLIAPSTISTTNLVKLTTAVTTRRVDDEYAVPYPATLHVSGYIVFVPVSFFSFDKSNAQRWDSGRWASKGNLFL</sequence>
<dbReference type="Proteomes" id="UP000006034">
    <property type="component" value="Unassembled WGS sequence"/>
</dbReference>
<gene>
    <name evidence="1" type="ORF">HMPREF0179_00196</name>
</gene>
<evidence type="ECO:0008006" key="3">
    <source>
        <dbReference type="Google" id="ProtNLM"/>
    </source>
</evidence>
<reference evidence="1 2" key="2">
    <citation type="submission" date="2013-04" db="EMBL/GenBank/DDBJ databases">
        <title>The Genome Sequence of Bilophila wadsworthia 3_1_6.</title>
        <authorList>
            <consortium name="The Broad Institute Genomics Platform"/>
            <person name="Earl A."/>
            <person name="Ward D."/>
            <person name="Feldgarden M."/>
            <person name="Gevers D."/>
            <person name="Sibley C."/>
            <person name="Strauss J."/>
            <person name="Allen-Vercoe E."/>
            <person name="Walker B."/>
            <person name="Young S."/>
            <person name="Zeng Q."/>
            <person name="Gargeya S."/>
            <person name="Fitzgerald M."/>
            <person name="Haas B."/>
            <person name="Abouelleil A."/>
            <person name="Allen A.W."/>
            <person name="Alvarado L."/>
            <person name="Arachchi H.M."/>
            <person name="Berlin A.M."/>
            <person name="Chapman S.B."/>
            <person name="Gainer-Dewar J."/>
            <person name="Goldberg J."/>
            <person name="Griggs A."/>
            <person name="Gujja S."/>
            <person name="Hansen M."/>
            <person name="Howarth C."/>
            <person name="Imamovic A."/>
            <person name="Ireland A."/>
            <person name="Larimer J."/>
            <person name="McCowan C."/>
            <person name="Murphy C."/>
            <person name="Pearson M."/>
            <person name="Poon T.W."/>
            <person name="Priest M."/>
            <person name="Roberts A."/>
            <person name="Saif S."/>
            <person name="Shea T."/>
            <person name="Sisk P."/>
            <person name="Sykes S."/>
            <person name="Wortman J."/>
            <person name="Nusbaum C."/>
            <person name="Birren B."/>
        </authorList>
    </citation>
    <scope>NUCLEOTIDE SEQUENCE [LARGE SCALE GENOMIC DNA]</scope>
    <source>
        <strain evidence="1 2">3_1_6</strain>
    </source>
</reference>
<protein>
    <recommendedName>
        <fullName evidence="3">DUF2612 domain-containing protein</fullName>
    </recommendedName>
</protein>
<evidence type="ECO:0000313" key="1">
    <source>
        <dbReference type="EMBL" id="EFV46014.1"/>
    </source>
</evidence>
<dbReference type="InterPro" id="IPR021283">
    <property type="entry name" value="Phage_Wedge1"/>
</dbReference>